<evidence type="ECO:0000313" key="2">
    <source>
        <dbReference type="EMBL" id="KAJ5553697.1"/>
    </source>
</evidence>
<dbReference type="CDD" id="cd00609">
    <property type="entry name" value="AAT_like"/>
    <property type="match status" value="1"/>
</dbReference>
<keyword evidence="3" id="KW-1185">Reference proteome</keyword>
<comment type="caution">
    <text evidence="2">The sequence shown here is derived from an EMBL/GenBank/DDBJ whole genome shotgun (WGS) entry which is preliminary data.</text>
</comment>
<dbReference type="InterPro" id="IPR015422">
    <property type="entry name" value="PyrdxlP-dep_Trfase_small"/>
</dbReference>
<dbReference type="InterPro" id="IPR015421">
    <property type="entry name" value="PyrdxlP-dep_Trfase_major"/>
</dbReference>
<dbReference type="PANTHER" id="PTHR42858">
    <property type="entry name" value="AMINOTRANSFERASE"/>
    <property type="match status" value="1"/>
</dbReference>
<dbReference type="PANTHER" id="PTHR42858:SF1">
    <property type="entry name" value="LD15494P"/>
    <property type="match status" value="1"/>
</dbReference>
<gene>
    <name evidence="2" type="ORF">N7494_003075</name>
</gene>
<dbReference type="GO" id="GO:0030170">
    <property type="term" value="F:pyridoxal phosphate binding"/>
    <property type="evidence" value="ECO:0007669"/>
    <property type="project" value="InterPro"/>
</dbReference>
<feature type="domain" description="Aminotransferase class I/classII large" evidence="1">
    <location>
        <begin position="37"/>
        <end position="427"/>
    </location>
</feature>
<evidence type="ECO:0000259" key="1">
    <source>
        <dbReference type="Pfam" id="PF00155"/>
    </source>
</evidence>
<dbReference type="FunFam" id="3.40.640.10:FF:000080">
    <property type="entry name" value="Aminotransferase, putative"/>
    <property type="match status" value="1"/>
</dbReference>
<dbReference type="InterPro" id="IPR004839">
    <property type="entry name" value="Aminotransferase_I/II_large"/>
</dbReference>
<proteinExistence type="predicted"/>
<dbReference type="GO" id="GO:0047536">
    <property type="term" value="F:2-aminoadipate transaminase activity"/>
    <property type="evidence" value="ECO:0007669"/>
    <property type="project" value="TreeGrafter"/>
</dbReference>
<dbReference type="SUPFAM" id="SSF53383">
    <property type="entry name" value="PLP-dependent transferases"/>
    <property type="match status" value="1"/>
</dbReference>
<name>A0AAD6D4U4_9EURO</name>
<dbReference type="Gene3D" id="3.90.1150.10">
    <property type="entry name" value="Aspartate Aminotransferase, domain 1"/>
    <property type="match status" value="1"/>
</dbReference>
<accession>A0AAD6D4U4</accession>
<organism evidence="2 3">
    <name type="scientific">Penicillium frequentans</name>
    <dbReference type="NCBI Taxonomy" id="3151616"/>
    <lineage>
        <taxon>Eukaryota</taxon>
        <taxon>Fungi</taxon>
        <taxon>Dikarya</taxon>
        <taxon>Ascomycota</taxon>
        <taxon>Pezizomycotina</taxon>
        <taxon>Eurotiomycetes</taxon>
        <taxon>Eurotiomycetidae</taxon>
        <taxon>Eurotiales</taxon>
        <taxon>Aspergillaceae</taxon>
        <taxon>Penicillium</taxon>
    </lineage>
</organism>
<evidence type="ECO:0000313" key="3">
    <source>
        <dbReference type="Proteomes" id="UP001220324"/>
    </source>
</evidence>
<dbReference type="Proteomes" id="UP001220324">
    <property type="component" value="Unassembled WGS sequence"/>
</dbReference>
<dbReference type="Pfam" id="PF00155">
    <property type="entry name" value="Aminotran_1_2"/>
    <property type="match status" value="1"/>
</dbReference>
<sequence length="435" mass="48104">MHSERIDLSAGWPNPTLLPAPELLRSASTVLTDPSIAHPALGYGPDEGHEPLRVHIAAWLESFYQPRHPISSQRICITGGASQNLACVLAVFTDPIYTRNVWQVDPTYFLAGRMFDDAGFAGRVRAVPEDDEGIDLDFLERGLREAERKATAEGNDTPKIKPPRAWRKIYKHVIYAVPTFANPSTKTMSLHHREQLMRLAREYDALVVTDDVYDLLQWSSTVGGELASPDRAFVPRLVDVDRYLDGGPVDEWGHAMSNGSFSKLIGPGARTGWAEASEKMAYGISQVGSSRSGGAPSQMTSTFIDQLLQSGFLNQHIRDTLRPAYAQRYHDLTSAIQEHLVPLGVTIEAPTNGVAGGYFIWITLPAPLLAADVVQRADRQENLRLAPGDVFQVAGDPQAAEDRFTHHLRLCFAWAEPRDLTEGVRRLARVIEPLV</sequence>
<reference evidence="2 3" key="1">
    <citation type="journal article" date="2023" name="IMA Fungus">
        <title>Comparative genomic study of the Penicillium genus elucidates a diverse pangenome and 15 lateral gene transfer events.</title>
        <authorList>
            <person name="Petersen C."/>
            <person name="Sorensen T."/>
            <person name="Nielsen M.R."/>
            <person name="Sondergaard T.E."/>
            <person name="Sorensen J.L."/>
            <person name="Fitzpatrick D.A."/>
            <person name="Frisvad J.C."/>
            <person name="Nielsen K.L."/>
        </authorList>
    </citation>
    <scope>NUCLEOTIDE SEQUENCE [LARGE SCALE GENOMIC DNA]</scope>
    <source>
        <strain evidence="2 3">IBT 35679</strain>
    </source>
</reference>
<dbReference type="Gene3D" id="3.40.640.10">
    <property type="entry name" value="Type I PLP-dependent aspartate aminotransferase-like (Major domain)"/>
    <property type="match status" value="1"/>
</dbReference>
<dbReference type="InterPro" id="IPR015424">
    <property type="entry name" value="PyrdxlP-dep_Trfase"/>
</dbReference>
<protein>
    <recommendedName>
        <fullName evidence="1">Aminotransferase class I/classII large domain-containing protein</fullName>
    </recommendedName>
</protein>
<dbReference type="EMBL" id="JAQIZZ010000002">
    <property type="protein sequence ID" value="KAJ5553697.1"/>
    <property type="molecule type" value="Genomic_DNA"/>
</dbReference>
<dbReference type="AlphaFoldDB" id="A0AAD6D4U4"/>